<protein>
    <recommendedName>
        <fullName evidence="2">Large ribosomal subunit protein bL21m</fullName>
    </recommendedName>
</protein>
<evidence type="ECO:0000313" key="3">
    <source>
        <dbReference type="EMBL" id="MDE49313.1"/>
    </source>
</evidence>
<dbReference type="Pfam" id="PF00829">
    <property type="entry name" value="Ribosomal_L21p"/>
    <property type="match status" value="1"/>
</dbReference>
<gene>
    <name evidence="3" type="primary">MRPL21</name>
    <name evidence="3" type="ORF">g.18897</name>
</gene>
<keyword evidence="3" id="KW-0687">Ribonucleoprotein</keyword>
<proteinExistence type="inferred from homology"/>
<dbReference type="GO" id="GO:0003735">
    <property type="term" value="F:structural constituent of ribosome"/>
    <property type="evidence" value="ECO:0007669"/>
    <property type="project" value="TreeGrafter"/>
</dbReference>
<evidence type="ECO:0000256" key="2">
    <source>
        <dbReference type="ARBA" id="ARBA00044129"/>
    </source>
</evidence>
<sequence length="128" mass="14668">MAALAQKLEQLAKRRLFAVIHMFGKQRLVTNGDLFMVDHHLPLECGEKLLINKCLVLGGKDFSIIGRPLIDKDLFRINATVVEKTMTDHKCSYRHVPRDGGNQKFLFQARPRTVLRINEIELKSLPEC</sequence>
<organism evidence="3">
    <name type="scientific">Aceria tosichella</name>
    <name type="common">wheat curl mite</name>
    <dbReference type="NCBI Taxonomy" id="561515"/>
    <lineage>
        <taxon>Eukaryota</taxon>
        <taxon>Metazoa</taxon>
        <taxon>Ecdysozoa</taxon>
        <taxon>Arthropoda</taxon>
        <taxon>Chelicerata</taxon>
        <taxon>Arachnida</taxon>
        <taxon>Acari</taxon>
        <taxon>Acariformes</taxon>
        <taxon>Trombidiformes</taxon>
        <taxon>Prostigmata</taxon>
        <taxon>Eupodina</taxon>
        <taxon>Eriophyoidea</taxon>
        <taxon>Eriophyidae</taxon>
        <taxon>Eriophyinae</taxon>
        <taxon>Aceriini</taxon>
        <taxon>Aceria</taxon>
    </lineage>
</organism>
<dbReference type="InterPro" id="IPR028909">
    <property type="entry name" value="bL21-like"/>
</dbReference>
<keyword evidence="3" id="KW-0689">Ribosomal protein</keyword>
<comment type="similarity">
    <text evidence="1">Belongs to the bacterial ribosomal protein bL21 family.</text>
</comment>
<reference evidence="3" key="1">
    <citation type="submission" date="2018-10" db="EMBL/GenBank/DDBJ databases">
        <title>Transcriptome assembly of Aceria tosichella (Wheat curl mite) Type 2.</title>
        <authorList>
            <person name="Scully E.D."/>
            <person name="Geib S.M."/>
            <person name="Palmer N.A."/>
            <person name="Gupta A.K."/>
            <person name="Sarath G."/>
            <person name="Tatineni S."/>
        </authorList>
    </citation>
    <scope>NUCLEOTIDE SEQUENCE</scope>
    <source>
        <strain evidence="3">LincolnNE</strain>
    </source>
</reference>
<accession>A0A6G1SHC3</accession>
<dbReference type="GO" id="GO:0005762">
    <property type="term" value="C:mitochondrial large ribosomal subunit"/>
    <property type="evidence" value="ECO:0007669"/>
    <property type="project" value="TreeGrafter"/>
</dbReference>
<dbReference type="EMBL" id="GGYP01004542">
    <property type="protein sequence ID" value="MDE49313.1"/>
    <property type="molecule type" value="Transcribed_RNA"/>
</dbReference>
<dbReference type="SUPFAM" id="SSF141091">
    <property type="entry name" value="L21p-like"/>
    <property type="match status" value="1"/>
</dbReference>
<dbReference type="AlphaFoldDB" id="A0A6G1SHC3"/>
<evidence type="ECO:0000256" key="1">
    <source>
        <dbReference type="ARBA" id="ARBA00008563"/>
    </source>
</evidence>
<dbReference type="PANTHER" id="PTHR21349:SF0">
    <property type="entry name" value="LARGE RIBOSOMAL SUBUNIT PROTEIN BL21M"/>
    <property type="match status" value="1"/>
</dbReference>
<dbReference type="InterPro" id="IPR036164">
    <property type="entry name" value="bL21-like_sf"/>
</dbReference>
<name>A0A6G1SHC3_9ACAR</name>
<dbReference type="PANTHER" id="PTHR21349">
    <property type="entry name" value="50S RIBOSOMAL PROTEIN L21"/>
    <property type="match status" value="1"/>
</dbReference>